<sequence length="2594" mass="275581">MADEKWWESSPMADTQQSDGDKWWESSPLAEPAQAPVKKPKEQRLLSTIAEGVTDVVKRASGAAISGVASIPKAVQSSARAGVRSGASGEPTTVMPGGVFIPGIDTDEAINGPMDDAAKAKRELGAERLALNVKVPFAGAIAKAGKDTQEDINKTTSQATQVAVANSQITGNLLKGEIDFGKDPSVRGLVMQGADVFGSMFPTVATALITRSPGAAGAVGGAMAAGEGVGNARDFIEKQSHEQLMENSPIYKRMVDAGSSPDEARAITSARAEDTAALMQGAVASVGDRFTGKLVTGGFDKLLTRAVGQSVVGRAAAGAAVSGLEEGTQELSEGIASDLGIKSVAGNKEIGEDSAANFVLGALGGSAPGAGRGVVSGVKDRLADYAAGKQVDNAAPAPGASPAPPADTGGNVAAPTPARTEPGSPAPAQPQAEEQVAGKPDSQAQTAPAGVLKDVVRARNPDGAPETMSAELAETRLAELELEASTTGLNPAQDAERQALAERVAVDRAQEMDTEAIGVSVDEAAVPGTEQGSARAAAENVTAAAPAAGVDSAAKESTARTWPQFVLEQGERVSALKKGTPRWNELKASWDALKISRAGQDAEGTGAAGEPKAEIQNRDRSRPASVIQMQGMAANPDYMRLGVSRSPESGAPMVFAVGDQAQAAVATGRGDTAVMSDGQRVPFQYAVMEAADVQPSNFADGAVNPLFDSVHPGTVKALNNGRTAGLRAAYERGTAEGYKRELMADSDMHGIDPAVIEGMKAPMLVRVYSEGDNRTNMGAKSQSQALGLSASEQAATDAALMDNSVVDAFATGVLDSAANRDFARAFIGKLQAAGQDVAGMMDANGALSPAGVTRLQAGLVHKAYGDGDLVESLFGSTDNDIRAIGEALKDVAGEWANLRSSVEAGAINPEVDVTANLLQAIRVVQKARRERGSLHDAINQVDMVTGDVLDPLTVGMLRLLYTGHYLTRATGRERLTESLREYMVAALATSVGGDMFGEQVGPAEILNALSAAPAQPQNEPIPARQDQSPTPQGERVAPGSDPAGSRADEAGQPAPGQEPSGAGPSVAEAGRRSEGQDAQDSGGQQDRQGAEGAGQDGSGTVAPGLELSSYSAEELKARQEAEEQAAKANAKVEAEERSRAEADAERENFGLTGSDRAVDTLAAQGQATMFSRSASTQQAYEARIDALFSGHAQKDSRTGVRVLDRSDMLAFLGMGDGPVSLAESKVNAAKHPNMTAEVWKKIPQWLDNPAAVFDSATVQGRLVMIAPQLVNGAPVLMVVEPQKGGMLVHLLQNAYDKDDSPPPVGRWLREGLAHYVNQKEFPAILQQSGLQLSSSAWQNKPGTRKILTEKNFSGYLKANPFAVTELAAKPIQQDDESGKQKSPTAMKASGLQLPDTALQNQPGTGRMVTEGENAEPRKADSTDGPALGRGESATSVQNTSRVQRVVDGFVKGWANAPEVIVTSDLQDSRVPKAVRDYDAAMRSDGAEGVPEGFYYKGKVYLVASQLHTPMDVVRVLFHETLGHHGLRHVFGAQLDPILQQVASQRAAQVKKKAAEYGLDMTDHAQRSMAAEEVLAEMAETHPELGYVKRAIAAVRQWLRKNVPALAKMQLTDADIIQSFILPARDFVVRGKAEASGQVKAGTAPAFSRAPAPAGAPLGGNGKLAQLQAKARSLLDPSKVDTWLYHWQDKFIDLKRIQEQIRALNGTVSETNDAYRGEELYHKRVAKRAANFLRDEVRPLMKAMNEAGVGIEEFERYLHARHAAEANKAMAERNPSQQELVAKRAAADQTVTDLRNQLQRAQAQGLATVAIQKALGQALIEKADWDGAQAFNGTEDQRLSLSGMSDQDAAKILASYTGDAKKTIEDLGARVDQINEGTLRTLDDYGLMDKATLNTWRNAYQHYVPLHRDEANPDSKAHPIGQGFSTKGDAAKKRTGSNEKVTNILSHIVMQREAALTRGEKNNVVKRLYLLAAQNPDASLWSLDLPKKKMLDQDTGLVRTVADPAARLKDNVITFRVGGKDKYLVFNERNERAARLALAVKNMDAAELDWLSRTMGHATRWMAAVNTQYNPVFSVFNIVRDLQGASLQLSDTKLAGKQKDVLANIAKNTGKIWAELRRERREEGVGTGPWAQLMEQFQLDGGTTGFRELYSDPADRLKALQKELHKGAQGAAAQGASFALGVLSDFNESLEMTTRLATYKVALDNGLSRQEAASLAKNITVNFNRKGRVTSVLGSHYAFLNAAIQGNARLLQTMTGPAGRKIALGGVGLGVMMALMGQLMMGGGDGADDEWKKIPEFVKERNIIIPLSRTQYVTIPMPLGFHVLPNLGRKMVDAAFHNDPTVSRAKYVGDMAAIALNAYNPFGGSDNMMQMFTPTWADPAIALATNKDWMGKSIFKEVRDINHPTPGHARVKDATALPYRWAARGINAATGGSEWEQGAISPTPDAIQYLVEQAFGGVLREANKLGATATAAATGEELAPHQWFLAGRVYGNTTGMNGQSGTYYDNAKRINVALAEAKARVERGENVDAVLKDVPLAKAASVEKLADKRVSELTKLRRKVQASDVPDKKEQIKAINKEIEGTMRLLNQAAFDVVK</sequence>
<dbReference type="EMBL" id="JBGBDC010000002">
    <property type="protein sequence ID" value="MEY2250388.1"/>
    <property type="molecule type" value="Genomic_DNA"/>
</dbReference>
<feature type="domain" description="Phage MuF C-terminal" evidence="3">
    <location>
        <begin position="1227"/>
        <end position="1321"/>
    </location>
</feature>
<feature type="region of interest" description="Disordered" evidence="1">
    <location>
        <begin position="597"/>
        <end position="624"/>
    </location>
</feature>
<evidence type="ECO:0000259" key="3">
    <source>
        <dbReference type="Pfam" id="PF18819"/>
    </source>
</evidence>
<dbReference type="Proteomes" id="UP001562178">
    <property type="component" value="Unassembled WGS sequence"/>
</dbReference>
<feature type="compositionally biased region" description="Low complexity" evidence="1">
    <location>
        <begin position="1076"/>
        <end position="1087"/>
    </location>
</feature>
<gene>
    <name evidence="5" type="ORF">AB7A72_05190</name>
</gene>
<dbReference type="InterPro" id="IPR041131">
    <property type="entry name" value="MuF_C"/>
</dbReference>
<protein>
    <submittedName>
        <fullName evidence="5">LPD38 domain-containing protein</fullName>
    </submittedName>
</protein>
<evidence type="ECO:0000259" key="4">
    <source>
        <dbReference type="Pfam" id="PF18857"/>
    </source>
</evidence>
<accession>A0ABV4AYV5</accession>
<feature type="region of interest" description="Disordered" evidence="1">
    <location>
        <begin position="1639"/>
        <end position="1660"/>
    </location>
</feature>
<feature type="region of interest" description="Disordered" evidence="1">
    <location>
        <begin position="1013"/>
        <end position="1155"/>
    </location>
</feature>
<proteinExistence type="predicted"/>
<feature type="region of interest" description="Disordered" evidence="1">
    <location>
        <begin position="1911"/>
        <end position="1936"/>
    </location>
</feature>
<keyword evidence="6" id="KW-1185">Reference proteome</keyword>
<comment type="caution">
    <text evidence="5">The sequence shown here is derived from an EMBL/GenBank/DDBJ whole genome shotgun (WGS) entry which is preliminary data.</text>
</comment>
<feature type="compositionally biased region" description="Basic and acidic residues" evidence="1">
    <location>
        <begin position="1113"/>
        <end position="1148"/>
    </location>
</feature>
<evidence type="ECO:0000259" key="2">
    <source>
        <dbReference type="Pfam" id="PF18763"/>
    </source>
</evidence>
<dbReference type="RefSeq" id="WP_369459235.1">
    <property type="nucleotide sequence ID" value="NZ_JBGBDC010000002.1"/>
</dbReference>
<dbReference type="Pfam" id="PF18819">
    <property type="entry name" value="MuF_C"/>
    <property type="match status" value="1"/>
</dbReference>
<feature type="domain" description="DdrB-like" evidence="2">
    <location>
        <begin position="605"/>
        <end position="768"/>
    </location>
</feature>
<evidence type="ECO:0000256" key="1">
    <source>
        <dbReference type="SAM" id="MobiDB-lite"/>
    </source>
</evidence>
<evidence type="ECO:0000313" key="5">
    <source>
        <dbReference type="EMBL" id="MEY2250388.1"/>
    </source>
</evidence>
<dbReference type="Pfam" id="PF18857">
    <property type="entry name" value="LPD38"/>
    <property type="match status" value="1"/>
</dbReference>
<reference evidence="5 6" key="1">
    <citation type="journal article" date="2016" name="Int. J. Syst. Evol. Microbiol.">
        <title>Description of Comamonas sediminis sp. nov., isolated from lagoon sediments.</title>
        <authorList>
            <person name="Subhash Y."/>
            <person name="Bang J.J."/>
            <person name="You T.H."/>
            <person name="Lee S.S."/>
        </authorList>
    </citation>
    <scope>NUCLEOTIDE SEQUENCE [LARGE SCALE GENOMIC DNA]</scope>
    <source>
        <strain evidence="5 6">JCM 31169</strain>
    </source>
</reference>
<evidence type="ECO:0000313" key="6">
    <source>
        <dbReference type="Proteomes" id="UP001562178"/>
    </source>
</evidence>
<dbReference type="InterPro" id="IPR041398">
    <property type="entry name" value="DdrB_dom"/>
</dbReference>
<feature type="region of interest" description="Disordered" evidence="1">
    <location>
        <begin position="392"/>
        <end position="452"/>
    </location>
</feature>
<dbReference type="InterPro" id="IPR040561">
    <property type="entry name" value="LPD38"/>
</dbReference>
<name>A0ABV4AYV5_9BURK</name>
<organism evidence="5 6">
    <name type="scientific">Comamonas sediminis</name>
    <dbReference type="NCBI Taxonomy" id="1783360"/>
    <lineage>
        <taxon>Bacteria</taxon>
        <taxon>Pseudomonadati</taxon>
        <taxon>Pseudomonadota</taxon>
        <taxon>Betaproteobacteria</taxon>
        <taxon>Burkholderiales</taxon>
        <taxon>Comamonadaceae</taxon>
        <taxon>Comamonas</taxon>
    </lineage>
</organism>
<feature type="region of interest" description="Disordered" evidence="1">
    <location>
        <begin position="1"/>
        <end position="41"/>
    </location>
</feature>
<feature type="compositionally biased region" description="Basic and acidic residues" evidence="1">
    <location>
        <begin position="611"/>
        <end position="622"/>
    </location>
</feature>
<feature type="region of interest" description="Disordered" evidence="1">
    <location>
        <begin position="1371"/>
        <end position="1439"/>
    </location>
</feature>
<feature type="domain" description="Large polyvalent protein associated" evidence="4">
    <location>
        <begin position="2287"/>
        <end position="2482"/>
    </location>
</feature>
<dbReference type="Pfam" id="PF18763">
    <property type="entry name" value="ddrB-ParB"/>
    <property type="match status" value="1"/>
</dbReference>